<dbReference type="SMART" id="SM00342">
    <property type="entry name" value="HTH_ARAC"/>
    <property type="match status" value="1"/>
</dbReference>
<accession>A0A718RM59</accession>
<evidence type="ECO:0000256" key="3">
    <source>
        <dbReference type="ARBA" id="ARBA00023163"/>
    </source>
</evidence>
<keyword evidence="3" id="KW-0804">Transcription</keyword>
<dbReference type="PRINTS" id="PR00032">
    <property type="entry name" value="HTHARAC"/>
</dbReference>
<reference evidence="5" key="2">
    <citation type="submission" date="2019-01" db="EMBL/GenBank/DDBJ databases">
        <authorList>
            <consortium name="NCBI Pathogen Detection Project"/>
        </authorList>
    </citation>
    <scope>NUCLEOTIDE SEQUENCE</scope>
    <source>
        <strain evidence="5">SL1344</strain>
    </source>
</reference>
<feature type="domain" description="HTH araC/xylS-type" evidence="4">
    <location>
        <begin position="8"/>
        <end position="106"/>
    </location>
</feature>
<dbReference type="InterPro" id="IPR011256">
    <property type="entry name" value="Reg_factor_effector_dom_sf"/>
</dbReference>
<evidence type="ECO:0000259" key="4">
    <source>
        <dbReference type="PROSITE" id="PS01124"/>
    </source>
</evidence>
<name>A0A718RM59_SALTS</name>
<dbReference type="Gene3D" id="3.20.80.10">
    <property type="entry name" value="Regulatory factor, effector binding domain"/>
    <property type="match status" value="1"/>
</dbReference>
<dbReference type="GO" id="GO:0043565">
    <property type="term" value="F:sequence-specific DNA binding"/>
    <property type="evidence" value="ECO:0007669"/>
    <property type="project" value="InterPro"/>
</dbReference>
<dbReference type="Gene3D" id="1.10.10.60">
    <property type="entry name" value="Homeodomain-like"/>
    <property type="match status" value="2"/>
</dbReference>
<gene>
    <name evidence="5" type="ORF">G1X19_10935</name>
</gene>
<dbReference type="PANTHER" id="PTHR47504">
    <property type="entry name" value="RIGHT ORIGIN-BINDING PROTEIN"/>
    <property type="match status" value="1"/>
</dbReference>
<dbReference type="SUPFAM" id="SSF55136">
    <property type="entry name" value="Probable bacterial effector-binding domain"/>
    <property type="match status" value="1"/>
</dbReference>
<dbReference type="SUPFAM" id="SSF46689">
    <property type="entry name" value="Homeodomain-like"/>
    <property type="match status" value="1"/>
</dbReference>
<dbReference type="InterPro" id="IPR018060">
    <property type="entry name" value="HTH_AraC"/>
</dbReference>
<evidence type="ECO:0000313" key="5">
    <source>
        <dbReference type="EMBL" id="HAD6716158.1"/>
    </source>
</evidence>
<reference evidence="5" key="1">
    <citation type="journal article" date="2018" name="Genome Biol.">
        <title>SKESA: strategic k-mer extension for scrupulous assemblies.</title>
        <authorList>
            <person name="Souvorov A."/>
            <person name="Agarwala R."/>
            <person name="Lipman D.J."/>
        </authorList>
    </citation>
    <scope>NUCLEOTIDE SEQUENCE</scope>
    <source>
        <strain evidence="5">SL1344</strain>
    </source>
</reference>
<dbReference type="PANTHER" id="PTHR47504:SF3">
    <property type="entry name" value="HTH-TYPE TRANSCRIPTIONAL REGULATOR YKGA-RELATED"/>
    <property type="match status" value="1"/>
</dbReference>
<protein>
    <submittedName>
        <fullName evidence="5">Helix-turn-helix domain-containing protein</fullName>
    </submittedName>
</protein>
<keyword evidence="2" id="KW-0238">DNA-binding</keyword>
<dbReference type="InterPro" id="IPR009057">
    <property type="entry name" value="Homeodomain-like_sf"/>
</dbReference>
<evidence type="ECO:0000256" key="1">
    <source>
        <dbReference type="ARBA" id="ARBA00023015"/>
    </source>
</evidence>
<dbReference type="InterPro" id="IPR050959">
    <property type="entry name" value="MarA-like"/>
</dbReference>
<organism evidence="5">
    <name type="scientific">Salmonella typhimurium (strain SL1344)</name>
    <dbReference type="NCBI Taxonomy" id="216597"/>
    <lineage>
        <taxon>Bacteria</taxon>
        <taxon>Pseudomonadati</taxon>
        <taxon>Pseudomonadota</taxon>
        <taxon>Gammaproteobacteria</taxon>
        <taxon>Enterobacterales</taxon>
        <taxon>Enterobacteriaceae</taxon>
        <taxon>Salmonella</taxon>
    </lineage>
</organism>
<dbReference type="PROSITE" id="PS00041">
    <property type="entry name" value="HTH_ARAC_FAMILY_1"/>
    <property type="match status" value="1"/>
</dbReference>
<dbReference type="Pfam" id="PF12833">
    <property type="entry name" value="HTH_18"/>
    <property type="match status" value="1"/>
</dbReference>
<keyword evidence="1" id="KW-0805">Transcription regulation</keyword>
<proteinExistence type="predicted"/>
<comment type="caution">
    <text evidence="5">The sequence shown here is derived from an EMBL/GenBank/DDBJ whole genome shotgun (WGS) entry which is preliminary data.</text>
</comment>
<evidence type="ECO:0000256" key="2">
    <source>
        <dbReference type="ARBA" id="ARBA00023125"/>
    </source>
</evidence>
<dbReference type="InterPro" id="IPR020449">
    <property type="entry name" value="Tscrpt_reg_AraC-type_HTH"/>
</dbReference>
<dbReference type="PROSITE" id="PS01124">
    <property type="entry name" value="HTH_ARAC_FAMILY_2"/>
    <property type="match status" value="1"/>
</dbReference>
<dbReference type="InterPro" id="IPR018062">
    <property type="entry name" value="HTH_AraC-typ_CS"/>
</dbReference>
<dbReference type="AlphaFoldDB" id="A0A718RM59"/>
<dbReference type="GO" id="GO:0003700">
    <property type="term" value="F:DNA-binding transcription factor activity"/>
    <property type="evidence" value="ECO:0007669"/>
    <property type="project" value="InterPro"/>
</dbReference>
<dbReference type="EMBL" id="DAAPLT010000007">
    <property type="protein sequence ID" value="HAD6716158.1"/>
    <property type="molecule type" value="Genomic_DNA"/>
</dbReference>
<sequence>MLKTMVVNDILAFIEEKLESELRIETIVEYSGYGRRYTQTLFKKYVRLPVGQYIRERRLTRAAMLLHLTQMPLIDIALRFQFDSQQSFSREFKKLTGCTPLQYRRSEQWDFRHLLPSRTVNEKTPAPLEVKLIAGGDIFGFCVSREEELFSRGSKYRLGYIMRQLAREDGGSVWCLTRATSGEALFDTMMLRTAIGQVDRDKHLLQTRYSYQHGWYAHFRFCGREDDYAEFTTNVYLQLMPVYQLTRAAGADLEIFSLDRDMLICEYYVPVISDSSDRG</sequence>